<evidence type="ECO:0000256" key="2">
    <source>
        <dbReference type="ARBA" id="ARBA00023002"/>
    </source>
</evidence>
<comment type="caution">
    <text evidence="4">The sequence shown here is derived from an EMBL/GenBank/DDBJ whole genome shotgun (WGS) entry which is preliminary data.</text>
</comment>
<dbReference type="PANTHER" id="PTHR43639:SF1">
    <property type="entry name" value="SHORT-CHAIN DEHYDROGENASE_REDUCTASE FAMILY PROTEIN"/>
    <property type="match status" value="1"/>
</dbReference>
<reference evidence="4 5" key="1">
    <citation type="submission" date="2017-05" db="EMBL/GenBank/DDBJ databases">
        <authorList>
            <person name="Varghese N."/>
            <person name="Submissions S."/>
        </authorList>
    </citation>
    <scope>NUCLEOTIDE SEQUENCE [LARGE SCALE GENOMIC DNA]</scope>
    <source>
        <strain evidence="4 5">DSM 29734</strain>
    </source>
</reference>
<dbReference type="SUPFAM" id="SSF51735">
    <property type="entry name" value="NAD(P)-binding Rossmann-fold domains"/>
    <property type="match status" value="1"/>
</dbReference>
<dbReference type="PRINTS" id="PR00081">
    <property type="entry name" value="GDHRDH"/>
</dbReference>
<comment type="similarity">
    <text evidence="1">Belongs to the short-chain dehydrogenases/reductases (SDR) family.</text>
</comment>
<dbReference type="PRINTS" id="PR00080">
    <property type="entry name" value="SDRFAMILY"/>
</dbReference>
<dbReference type="InterPro" id="IPR036291">
    <property type="entry name" value="NAD(P)-bd_dom_sf"/>
</dbReference>
<keyword evidence="2" id="KW-0560">Oxidoreductase</keyword>
<dbReference type="SMART" id="SM00822">
    <property type="entry name" value="PKS_KR"/>
    <property type="match status" value="1"/>
</dbReference>
<protein>
    <submittedName>
        <fullName evidence="4">Glucose 1-dehydrogenase</fullName>
    </submittedName>
</protein>
<keyword evidence="5" id="KW-1185">Reference proteome</keyword>
<dbReference type="Proteomes" id="UP001157961">
    <property type="component" value="Unassembled WGS sequence"/>
</dbReference>
<organism evidence="4 5">
    <name type="scientific">Shimia sagamensis</name>
    <dbReference type="NCBI Taxonomy" id="1566352"/>
    <lineage>
        <taxon>Bacteria</taxon>
        <taxon>Pseudomonadati</taxon>
        <taxon>Pseudomonadota</taxon>
        <taxon>Alphaproteobacteria</taxon>
        <taxon>Rhodobacterales</taxon>
        <taxon>Roseobacteraceae</taxon>
    </lineage>
</organism>
<feature type="domain" description="Ketoreductase" evidence="3">
    <location>
        <begin position="3"/>
        <end position="207"/>
    </location>
</feature>
<accession>A0ABY1NZE7</accession>
<evidence type="ECO:0000313" key="5">
    <source>
        <dbReference type="Proteomes" id="UP001157961"/>
    </source>
</evidence>
<gene>
    <name evidence="4" type="ORF">SAMN06265373_104168</name>
</gene>
<dbReference type="InterPro" id="IPR057326">
    <property type="entry name" value="KR_dom"/>
</dbReference>
<dbReference type="Gene3D" id="3.40.50.720">
    <property type="entry name" value="NAD(P)-binding Rossmann-like Domain"/>
    <property type="match status" value="1"/>
</dbReference>
<dbReference type="RefSeq" id="WP_283426133.1">
    <property type="nucleotide sequence ID" value="NZ_FXTY01000004.1"/>
</dbReference>
<evidence type="ECO:0000256" key="1">
    <source>
        <dbReference type="ARBA" id="ARBA00006484"/>
    </source>
</evidence>
<dbReference type="CDD" id="cd05233">
    <property type="entry name" value="SDR_c"/>
    <property type="match status" value="1"/>
</dbReference>
<proteinExistence type="inferred from homology"/>
<sequence>MSKVLLITGASAGIGAATAKLAAEAGYDLALNYRSDMQGAESIAETAHNLGVRAELFQADVAEPDQIDAMFKAIDARFGRVDALANNAGIVDQGAPVTAFTHARLKRMFDVNVIGAMLVAKEAVIRMQAQGSGAIVNVSSVAARTGSANEYVDYAASKAAIDTFTKGLAEEVANQGIRVNCLRPGITDTAIHAKGGAPDRASQLAHKIPMQRPGTAQEIARAIMFLLSDDASYITGSTLDVSGGR</sequence>
<evidence type="ECO:0000313" key="4">
    <source>
        <dbReference type="EMBL" id="SMP22349.1"/>
    </source>
</evidence>
<dbReference type="PANTHER" id="PTHR43639">
    <property type="entry name" value="OXIDOREDUCTASE, SHORT-CHAIN DEHYDROGENASE/REDUCTASE FAMILY (AFU_ORTHOLOGUE AFUA_5G02870)"/>
    <property type="match status" value="1"/>
</dbReference>
<evidence type="ECO:0000259" key="3">
    <source>
        <dbReference type="SMART" id="SM00822"/>
    </source>
</evidence>
<dbReference type="EMBL" id="FXTY01000004">
    <property type="protein sequence ID" value="SMP22349.1"/>
    <property type="molecule type" value="Genomic_DNA"/>
</dbReference>
<dbReference type="PROSITE" id="PS00061">
    <property type="entry name" value="ADH_SHORT"/>
    <property type="match status" value="1"/>
</dbReference>
<dbReference type="InterPro" id="IPR020904">
    <property type="entry name" value="Sc_DH/Rdtase_CS"/>
</dbReference>
<dbReference type="Pfam" id="PF13561">
    <property type="entry name" value="adh_short_C2"/>
    <property type="match status" value="1"/>
</dbReference>
<dbReference type="InterPro" id="IPR002347">
    <property type="entry name" value="SDR_fam"/>
</dbReference>
<name>A0ABY1NZE7_9RHOB</name>